<evidence type="ECO:0000256" key="8">
    <source>
        <dbReference type="ARBA" id="ARBA00048679"/>
    </source>
</evidence>
<gene>
    <name evidence="10" type="ORF">BO80DRAFT_357450</name>
</gene>
<evidence type="ECO:0000256" key="3">
    <source>
        <dbReference type="ARBA" id="ARBA00022679"/>
    </source>
</evidence>
<dbReference type="GO" id="GO:0050684">
    <property type="term" value="P:regulation of mRNA processing"/>
    <property type="evidence" value="ECO:0007669"/>
    <property type="project" value="TreeGrafter"/>
</dbReference>
<dbReference type="SUPFAM" id="SSF56112">
    <property type="entry name" value="Protein kinase-like (PK-like)"/>
    <property type="match status" value="1"/>
</dbReference>
<evidence type="ECO:0000313" key="11">
    <source>
        <dbReference type="Proteomes" id="UP000249402"/>
    </source>
</evidence>
<dbReference type="GO" id="GO:0005524">
    <property type="term" value="F:ATP binding"/>
    <property type="evidence" value="ECO:0007669"/>
    <property type="project" value="UniProtKB-KW"/>
</dbReference>
<proteinExistence type="predicted"/>
<protein>
    <recommendedName>
        <fullName evidence="1">non-specific serine/threonine protein kinase</fullName>
        <ecNumber evidence="1">2.7.11.1</ecNumber>
    </recommendedName>
</protein>
<comment type="catalytic activity">
    <reaction evidence="8">
        <text>L-seryl-[protein] + ATP = O-phospho-L-seryl-[protein] + ADP + H(+)</text>
        <dbReference type="Rhea" id="RHEA:17989"/>
        <dbReference type="Rhea" id="RHEA-COMP:9863"/>
        <dbReference type="Rhea" id="RHEA-COMP:11604"/>
        <dbReference type="ChEBI" id="CHEBI:15378"/>
        <dbReference type="ChEBI" id="CHEBI:29999"/>
        <dbReference type="ChEBI" id="CHEBI:30616"/>
        <dbReference type="ChEBI" id="CHEBI:83421"/>
        <dbReference type="ChEBI" id="CHEBI:456216"/>
        <dbReference type="EC" id="2.7.11.1"/>
    </reaction>
</comment>
<name>A0A395H061_9EURO</name>
<dbReference type="Proteomes" id="UP000249402">
    <property type="component" value="Unassembled WGS sequence"/>
</dbReference>
<dbReference type="Gene3D" id="3.30.200.20">
    <property type="entry name" value="Phosphorylase Kinase, domain 1"/>
    <property type="match status" value="1"/>
</dbReference>
<dbReference type="SMART" id="SM00220">
    <property type="entry name" value="S_TKc"/>
    <property type="match status" value="1"/>
</dbReference>
<evidence type="ECO:0000256" key="4">
    <source>
        <dbReference type="ARBA" id="ARBA00022741"/>
    </source>
</evidence>
<dbReference type="RefSeq" id="XP_025574655.1">
    <property type="nucleotide sequence ID" value="XM_025715839.1"/>
</dbReference>
<evidence type="ECO:0000313" key="10">
    <source>
        <dbReference type="EMBL" id="RAL00328.1"/>
    </source>
</evidence>
<dbReference type="OrthoDB" id="5979581at2759"/>
<comment type="catalytic activity">
    <reaction evidence="7">
        <text>L-threonyl-[protein] + ATP = O-phospho-L-threonyl-[protein] + ADP + H(+)</text>
        <dbReference type="Rhea" id="RHEA:46608"/>
        <dbReference type="Rhea" id="RHEA-COMP:11060"/>
        <dbReference type="Rhea" id="RHEA-COMP:11605"/>
        <dbReference type="ChEBI" id="CHEBI:15378"/>
        <dbReference type="ChEBI" id="CHEBI:30013"/>
        <dbReference type="ChEBI" id="CHEBI:30616"/>
        <dbReference type="ChEBI" id="CHEBI:61977"/>
        <dbReference type="ChEBI" id="CHEBI:456216"/>
        <dbReference type="EC" id="2.7.11.1"/>
    </reaction>
</comment>
<dbReference type="InterPro" id="IPR011009">
    <property type="entry name" value="Kinase-like_dom_sf"/>
</dbReference>
<dbReference type="EC" id="2.7.11.1" evidence="1"/>
<dbReference type="PROSITE" id="PS50011">
    <property type="entry name" value="PROTEIN_KINASE_DOM"/>
    <property type="match status" value="1"/>
</dbReference>
<dbReference type="GO" id="GO:0000245">
    <property type="term" value="P:spliceosomal complex assembly"/>
    <property type="evidence" value="ECO:0007669"/>
    <property type="project" value="TreeGrafter"/>
</dbReference>
<reference evidence="10 11" key="1">
    <citation type="submission" date="2018-02" db="EMBL/GenBank/DDBJ databases">
        <title>The genomes of Aspergillus section Nigri reveals drivers in fungal speciation.</title>
        <authorList>
            <consortium name="DOE Joint Genome Institute"/>
            <person name="Vesth T.C."/>
            <person name="Nybo J."/>
            <person name="Theobald S."/>
            <person name="Brandl J."/>
            <person name="Frisvad J.C."/>
            <person name="Nielsen K.F."/>
            <person name="Lyhne E.K."/>
            <person name="Kogle M.E."/>
            <person name="Kuo A."/>
            <person name="Riley R."/>
            <person name="Clum A."/>
            <person name="Nolan M."/>
            <person name="Lipzen A."/>
            <person name="Salamov A."/>
            <person name="Henrissat B."/>
            <person name="Wiebenga A."/>
            <person name="De vries R.P."/>
            <person name="Grigoriev I.V."/>
            <person name="Mortensen U.H."/>
            <person name="Andersen M.R."/>
            <person name="Baker S.E."/>
        </authorList>
    </citation>
    <scope>NUCLEOTIDE SEQUENCE [LARGE SCALE GENOMIC DNA]</scope>
    <source>
        <strain evidence="10 11">CBS 121593</strain>
    </source>
</reference>
<dbReference type="PANTHER" id="PTHR47634">
    <property type="entry name" value="PROTEIN KINASE DOMAIN-CONTAINING PROTEIN-RELATED"/>
    <property type="match status" value="1"/>
</dbReference>
<dbReference type="EMBL" id="KZ824441">
    <property type="protein sequence ID" value="RAL00328.1"/>
    <property type="molecule type" value="Genomic_DNA"/>
</dbReference>
<dbReference type="InterPro" id="IPR051334">
    <property type="entry name" value="SRPK"/>
</dbReference>
<dbReference type="Gene3D" id="1.10.510.10">
    <property type="entry name" value="Transferase(Phosphotransferase) domain 1"/>
    <property type="match status" value="1"/>
</dbReference>
<evidence type="ECO:0000256" key="6">
    <source>
        <dbReference type="ARBA" id="ARBA00022840"/>
    </source>
</evidence>
<evidence type="ECO:0000256" key="7">
    <source>
        <dbReference type="ARBA" id="ARBA00047899"/>
    </source>
</evidence>
<keyword evidence="6" id="KW-0067">ATP-binding</keyword>
<evidence type="ECO:0000256" key="5">
    <source>
        <dbReference type="ARBA" id="ARBA00022777"/>
    </source>
</evidence>
<dbReference type="GO" id="GO:0004674">
    <property type="term" value="F:protein serine/threonine kinase activity"/>
    <property type="evidence" value="ECO:0007669"/>
    <property type="project" value="UniProtKB-KW"/>
</dbReference>
<evidence type="ECO:0000259" key="9">
    <source>
        <dbReference type="PROSITE" id="PS50011"/>
    </source>
</evidence>
<evidence type="ECO:0000256" key="1">
    <source>
        <dbReference type="ARBA" id="ARBA00012513"/>
    </source>
</evidence>
<dbReference type="AlphaFoldDB" id="A0A395H061"/>
<dbReference type="VEuPathDB" id="FungiDB:BO80DRAFT_357450"/>
<sequence length="413" mass="46603">MEDSPCDYPSEIVYTQEPLSGYKFGGYLPVHLGDTFKDGRYTIHHKLGWGGYSTLWLAHDILCARTPSFHQPHPLTLPRQNRWVSLKIKTADTSQSSQELPNLQQLEKLAAPHGLGSRFICHLLDAFIHYGPNGIHQCLVFELIGPTVDRIISDYRELSDSLDPQTILKLSRQLLKAIEFTHAAGVGQLDISGRNIVFGGKSLSYVSESIIFAVFGSPEHEPVTRLDGTPLHKGFPPSLIRPVNWEDWLEEFHEDIRILDMGEGFFQEEVAPQLAQPGPARVPEEIFTETSDYRADLWRTGCMLFFFVFGTYPFQSEVDDEVLVAEMVDLLGDLPEEWQPAWDEMQESFDDGMDFQGDEILDLEGLFNKEIGEPDLAPLVPIIRGLLAFLPSERITASEALDLLGPEEEDLFN</sequence>
<organism evidence="10 11">
    <name type="scientific">Aspergillus ibericus CBS 121593</name>
    <dbReference type="NCBI Taxonomy" id="1448316"/>
    <lineage>
        <taxon>Eukaryota</taxon>
        <taxon>Fungi</taxon>
        <taxon>Dikarya</taxon>
        <taxon>Ascomycota</taxon>
        <taxon>Pezizomycotina</taxon>
        <taxon>Eurotiomycetes</taxon>
        <taxon>Eurotiomycetidae</taxon>
        <taxon>Eurotiales</taxon>
        <taxon>Aspergillaceae</taxon>
        <taxon>Aspergillus</taxon>
        <taxon>Aspergillus subgen. Circumdati</taxon>
    </lineage>
</organism>
<keyword evidence="5 10" id="KW-0418">Kinase</keyword>
<feature type="domain" description="Protein kinase" evidence="9">
    <location>
        <begin position="41"/>
        <end position="412"/>
    </location>
</feature>
<dbReference type="InterPro" id="IPR000719">
    <property type="entry name" value="Prot_kinase_dom"/>
</dbReference>
<keyword evidence="3" id="KW-0808">Transferase</keyword>
<dbReference type="GeneID" id="37220704"/>
<keyword evidence="2" id="KW-0723">Serine/threonine-protein kinase</keyword>
<dbReference type="STRING" id="1448316.A0A395H061"/>
<keyword evidence="4" id="KW-0547">Nucleotide-binding</keyword>
<evidence type="ECO:0000256" key="2">
    <source>
        <dbReference type="ARBA" id="ARBA00022527"/>
    </source>
</evidence>
<accession>A0A395H061</accession>
<dbReference type="PANTHER" id="PTHR47634:SF9">
    <property type="entry name" value="PROTEIN KINASE DOMAIN-CONTAINING PROTEIN-RELATED"/>
    <property type="match status" value="1"/>
</dbReference>
<keyword evidence="11" id="KW-1185">Reference proteome</keyword>